<dbReference type="Proteomes" id="UP000198806">
    <property type="component" value="Unassembled WGS sequence"/>
</dbReference>
<keyword evidence="2" id="KW-1185">Reference proteome</keyword>
<sequence length="147" mass="16650">MKRLLIIVCILGLLTGLIACKNNSSDVGDNNNLSNSEAAVIGPVEIIKSFFTAFEKADYESMKIYCTEKCINTYFHGDDVFGMIWAKAIHIAEEPEILNEYEYRIFVDIEMETTKASALYGESETSFYVTMKRTDNNLWLIDTFVTG</sequence>
<accession>A0A1I5DDP7</accession>
<dbReference type="RefSeq" id="WP_091684826.1">
    <property type="nucleotide sequence ID" value="NZ_BAABFM010000026.1"/>
</dbReference>
<organism evidence="1 2">
    <name type="scientific">Anaerocolumna aminovalerica</name>
    <dbReference type="NCBI Taxonomy" id="1527"/>
    <lineage>
        <taxon>Bacteria</taxon>
        <taxon>Bacillati</taxon>
        <taxon>Bacillota</taxon>
        <taxon>Clostridia</taxon>
        <taxon>Lachnospirales</taxon>
        <taxon>Lachnospiraceae</taxon>
        <taxon>Anaerocolumna</taxon>
    </lineage>
</organism>
<dbReference type="STRING" id="1527.SAMN04489757_105134"/>
<protein>
    <recommendedName>
        <fullName evidence="3">DUF4878 domain-containing protein</fullName>
    </recommendedName>
</protein>
<evidence type="ECO:0000313" key="1">
    <source>
        <dbReference type="EMBL" id="SFN96911.1"/>
    </source>
</evidence>
<dbReference type="AlphaFoldDB" id="A0A1I5DDP7"/>
<dbReference type="EMBL" id="FOWD01000005">
    <property type="protein sequence ID" value="SFN96911.1"/>
    <property type="molecule type" value="Genomic_DNA"/>
</dbReference>
<dbReference type="OrthoDB" id="2071505at2"/>
<proteinExistence type="predicted"/>
<dbReference type="PROSITE" id="PS51257">
    <property type="entry name" value="PROKAR_LIPOPROTEIN"/>
    <property type="match status" value="1"/>
</dbReference>
<reference evidence="1 2" key="1">
    <citation type="submission" date="2016-10" db="EMBL/GenBank/DDBJ databases">
        <authorList>
            <person name="de Groot N.N."/>
        </authorList>
    </citation>
    <scope>NUCLEOTIDE SEQUENCE [LARGE SCALE GENOMIC DNA]</scope>
    <source>
        <strain evidence="1 2">DSM 1283</strain>
    </source>
</reference>
<evidence type="ECO:0008006" key="3">
    <source>
        <dbReference type="Google" id="ProtNLM"/>
    </source>
</evidence>
<gene>
    <name evidence="1" type="ORF">SAMN04489757_105134</name>
</gene>
<evidence type="ECO:0000313" key="2">
    <source>
        <dbReference type="Proteomes" id="UP000198806"/>
    </source>
</evidence>
<name>A0A1I5DDP7_9FIRM</name>